<dbReference type="EMBL" id="CASHSV030000034">
    <property type="protein sequence ID" value="CAJ2643949.1"/>
    <property type="molecule type" value="Genomic_DNA"/>
</dbReference>
<reference evidence="1" key="1">
    <citation type="submission" date="2023-10" db="EMBL/GenBank/DDBJ databases">
        <authorList>
            <person name="Rodriguez Cubillos JULIANA M."/>
            <person name="De Vega J."/>
        </authorList>
    </citation>
    <scope>NUCLEOTIDE SEQUENCE</scope>
</reference>
<organism evidence="1 2">
    <name type="scientific">Trifolium pratense</name>
    <name type="common">Red clover</name>
    <dbReference type="NCBI Taxonomy" id="57577"/>
    <lineage>
        <taxon>Eukaryota</taxon>
        <taxon>Viridiplantae</taxon>
        <taxon>Streptophyta</taxon>
        <taxon>Embryophyta</taxon>
        <taxon>Tracheophyta</taxon>
        <taxon>Spermatophyta</taxon>
        <taxon>Magnoliopsida</taxon>
        <taxon>eudicotyledons</taxon>
        <taxon>Gunneridae</taxon>
        <taxon>Pentapetalae</taxon>
        <taxon>rosids</taxon>
        <taxon>fabids</taxon>
        <taxon>Fabales</taxon>
        <taxon>Fabaceae</taxon>
        <taxon>Papilionoideae</taxon>
        <taxon>50 kb inversion clade</taxon>
        <taxon>NPAAA clade</taxon>
        <taxon>Hologalegina</taxon>
        <taxon>IRL clade</taxon>
        <taxon>Trifolieae</taxon>
        <taxon>Trifolium</taxon>
    </lineage>
</organism>
<evidence type="ECO:0000313" key="2">
    <source>
        <dbReference type="Proteomes" id="UP001177021"/>
    </source>
</evidence>
<sequence>MKENKGLRLLLIPLPLQGHINPMLQLAQILHSNGFSITIIHTSFNSLNPSNYPHFNFYCIQDGMSQNEYSSSLLNFVIELNTRCVDPFKECLGKLMCDVSKEPIACLISDVMCYFTQDVATNFQLPRIVLRTGGVCSFVAFAAFPFLIEKGYLPIQESKLEEEVTELPPLRVKDLPMINTKEPEKYYELICNFVNKTKASLGVIWNTFEDLESSSLSTLSQQFSIPMFPIGPFHKHFPINNASSSSSLISQDQNCISWLNNHKPKSVVYVSFGSVASITAKEFLEIAWGLVNSNYPFLWVVRPGLILGHEWIELLPNGFIENLEGRGYIVKWAPQLEILAHQAIGSFWTHNGWNSTLESICEGVPMICMPCFTDQLVNARYVSHVWRIGLQLENGMERGKIERTIRKLMEDNIEGNEIRDRALKFKEEAKVCLEQGGSSCSSFEKLVAHILSLKTFTFEAS</sequence>
<protein>
    <submittedName>
        <fullName evidence="1">Uncharacterized protein</fullName>
    </submittedName>
</protein>
<evidence type="ECO:0000313" key="1">
    <source>
        <dbReference type="EMBL" id="CAJ2643949.1"/>
    </source>
</evidence>
<gene>
    <name evidence="1" type="ORF">MILVUS5_LOCUS13083</name>
</gene>
<comment type="caution">
    <text evidence="1">The sequence shown here is derived from an EMBL/GenBank/DDBJ whole genome shotgun (WGS) entry which is preliminary data.</text>
</comment>
<accession>A0ACB0JFV6</accession>
<proteinExistence type="predicted"/>
<keyword evidence="2" id="KW-1185">Reference proteome</keyword>
<name>A0ACB0JFV6_TRIPR</name>
<dbReference type="Proteomes" id="UP001177021">
    <property type="component" value="Unassembled WGS sequence"/>
</dbReference>